<dbReference type="InterPro" id="IPR018490">
    <property type="entry name" value="cNMP-bd_dom_sf"/>
</dbReference>
<comment type="subcellular location">
    <subcellularLocation>
        <location evidence="1">Membrane</location>
        <topology evidence="1">Multi-pass membrane protein</topology>
    </subcellularLocation>
</comment>
<keyword evidence="4 9" id="KW-1133">Transmembrane helix</keyword>
<feature type="region of interest" description="Disordered" evidence="8">
    <location>
        <begin position="93"/>
        <end position="125"/>
    </location>
</feature>
<sequence>MGTELLLKASAESTSRFHRLLQDLLEEHEKQQSLLRREIQRLGGEAFDASGTSGALGASGAGDALEVLDPERVDLEVPSERREDDVVLALTYEEPPSLEPLPAPKDEPPSQLDKETGSLTLPPIPATSSEILQNMKMDEGEEDSETRKGVKAVAFSSETSRYGGDSEVDAQTPKSKASALENKVYAKRDTWAMSTFGMEDDWSPQRYIMTSQSLKKKQQQNLLVRSTKTMELLPQMNCFAILKHGRPIPPSAPVRLAWDVTGLFLILYDICAIPLEAFEFERIFFQDFMDWAALLFWTLDVIFSFFTGYYHNGQLILDYWKIAINYLSTWFILDCAVIIPEWLTMLGSDSFAYAGIGRALRLGKAMRVVRLLRVLKLRRIIDACLEYIESEFTFLVISLLRLLFFIVLLNHVIACLWYLIGKESLAGEIVNWIEVGGYEAETATYKYFTSLHWALTQFTPASMDVSAKNVYERMFSIAVLFFAMVAFSSIVGGVTASMTQLQNLRSNHMKQFWMLRRYLKQNQVNKELQFRIEKFLEYRIMKEQEYVQPNMVLHLPKLSQPLRNELAHSIMVQWLRGHPFFHKVSTLMPNFMHKLCSNAIKEKVLGQGDIVFEAGEECTHIYFLSAGLVLEYTPLAHRSKKLEDAPSHRLQQKQWLSEPSLWVPWKHLGVCEAEKPGELISVDANSFCKEMSAHPAPRTFCASYARLYVECLNNLPKQVLSDVLDQHILDSTALVERASVLLAAIYENRAASNLDLTNVG</sequence>
<evidence type="ECO:0000256" key="8">
    <source>
        <dbReference type="SAM" id="MobiDB-lite"/>
    </source>
</evidence>
<keyword evidence="5" id="KW-0406">Ion transport</keyword>
<reference evidence="12" key="2">
    <citation type="submission" date="2024-04" db="EMBL/GenBank/DDBJ databases">
        <authorList>
            <person name="Chen Y."/>
            <person name="Shah S."/>
            <person name="Dougan E. K."/>
            <person name="Thang M."/>
            <person name="Chan C."/>
        </authorList>
    </citation>
    <scope>NUCLEOTIDE SEQUENCE [LARGE SCALE GENOMIC DNA]</scope>
</reference>
<evidence type="ECO:0000256" key="9">
    <source>
        <dbReference type="SAM" id="Phobius"/>
    </source>
</evidence>
<dbReference type="InterPro" id="IPR005821">
    <property type="entry name" value="Ion_trans_dom"/>
</dbReference>
<dbReference type="GO" id="GO:0005249">
    <property type="term" value="F:voltage-gated potassium channel activity"/>
    <property type="evidence" value="ECO:0007669"/>
    <property type="project" value="TreeGrafter"/>
</dbReference>
<dbReference type="PANTHER" id="PTHR10217:SF435">
    <property type="entry name" value="POTASSIUM VOLTAGE-GATED CHANNEL PROTEIN EAG"/>
    <property type="match status" value="1"/>
</dbReference>
<dbReference type="OrthoDB" id="421481at2759"/>
<dbReference type="AlphaFoldDB" id="A0A9P1G1F1"/>
<reference evidence="11" key="1">
    <citation type="submission" date="2022-10" db="EMBL/GenBank/DDBJ databases">
        <authorList>
            <person name="Chen Y."/>
            <person name="Dougan E. K."/>
            <person name="Chan C."/>
            <person name="Rhodes N."/>
            <person name="Thang M."/>
        </authorList>
    </citation>
    <scope>NUCLEOTIDE SEQUENCE</scope>
</reference>
<feature type="coiled-coil region" evidence="7">
    <location>
        <begin position="18"/>
        <end position="45"/>
    </location>
</feature>
<keyword evidence="6 9" id="KW-0472">Membrane</keyword>
<dbReference type="GO" id="GO:0005886">
    <property type="term" value="C:plasma membrane"/>
    <property type="evidence" value="ECO:0007669"/>
    <property type="project" value="TreeGrafter"/>
</dbReference>
<evidence type="ECO:0000313" key="13">
    <source>
        <dbReference type="EMBL" id="CAL4781249.1"/>
    </source>
</evidence>
<dbReference type="InterPro" id="IPR050818">
    <property type="entry name" value="KCNH_animal-type"/>
</dbReference>
<evidence type="ECO:0000256" key="7">
    <source>
        <dbReference type="SAM" id="Coils"/>
    </source>
</evidence>
<evidence type="ECO:0000313" key="14">
    <source>
        <dbReference type="Proteomes" id="UP001152797"/>
    </source>
</evidence>
<dbReference type="Proteomes" id="UP001152797">
    <property type="component" value="Unassembled WGS sequence"/>
</dbReference>
<dbReference type="InterPro" id="IPR014710">
    <property type="entry name" value="RmlC-like_jellyroll"/>
</dbReference>
<dbReference type="SUPFAM" id="SSF81324">
    <property type="entry name" value="Voltage-gated potassium channels"/>
    <property type="match status" value="1"/>
</dbReference>
<feature type="compositionally biased region" description="Basic and acidic residues" evidence="8">
    <location>
        <begin position="104"/>
        <end position="116"/>
    </location>
</feature>
<accession>A0A9P1G1F1</accession>
<comment type="caution">
    <text evidence="11">The sequence shown here is derived from an EMBL/GenBank/DDBJ whole genome shotgun (WGS) entry which is preliminary data.</text>
</comment>
<keyword evidence="14" id="KW-1185">Reference proteome</keyword>
<evidence type="ECO:0000313" key="11">
    <source>
        <dbReference type="EMBL" id="CAI3993937.1"/>
    </source>
</evidence>
<dbReference type="CDD" id="cd00038">
    <property type="entry name" value="CAP_ED"/>
    <property type="match status" value="1"/>
</dbReference>
<keyword evidence="2" id="KW-0813">Transport</keyword>
<dbReference type="Gene3D" id="1.10.287.630">
    <property type="entry name" value="Helix hairpin bin"/>
    <property type="match status" value="1"/>
</dbReference>
<organism evidence="11">
    <name type="scientific">Cladocopium goreaui</name>
    <dbReference type="NCBI Taxonomy" id="2562237"/>
    <lineage>
        <taxon>Eukaryota</taxon>
        <taxon>Sar</taxon>
        <taxon>Alveolata</taxon>
        <taxon>Dinophyceae</taxon>
        <taxon>Suessiales</taxon>
        <taxon>Symbiodiniaceae</taxon>
        <taxon>Cladocopium</taxon>
    </lineage>
</organism>
<proteinExistence type="predicted"/>
<feature type="transmembrane region" description="Helical" evidence="9">
    <location>
        <begin position="322"/>
        <end position="339"/>
    </location>
</feature>
<evidence type="ECO:0000256" key="3">
    <source>
        <dbReference type="ARBA" id="ARBA00022692"/>
    </source>
</evidence>
<feature type="domain" description="Ion transport" evidence="10">
    <location>
        <begin position="257"/>
        <end position="502"/>
    </location>
</feature>
<feature type="transmembrane region" description="Helical" evidence="9">
    <location>
        <begin position="392"/>
        <end position="420"/>
    </location>
</feature>
<dbReference type="SUPFAM" id="SSF51206">
    <property type="entry name" value="cAMP-binding domain-like"/>
    <property type="match status" value="1"/>
</dbReference>
<protein>
    <submittedName>
        <fullName evidence="13">Potassium voltage-gated channel subfamily H member 7</fullName>
    </submittedName>
</protein>
<dbReference type="Gene3D" id="1.10.287.70">
    <property type="match status" value="1"/>
</dbReference>
<keyword evidence="7" id="KW-0175">Coiled coil</keyword>
<evidence type="ECO:0000256" key="5">
    <source>
        <dbReference type="ARBA" id="ARBA00023065"/>
    </source>
</evidence>
<name>A0A9P1G1F1_9DINO</name>
<evidence type="ECO:0000256" key="2">
    <source>
        <dbReference type="ARBA" id="ARBA00022448"/>
    </source>
</evidence>
<dbReference type="EMBL" id="CAMXCT010001891">
    <property type="protein sequence ID" value="CAI3993937.1"/>
    <property type="molecule type" value="Genomic_DNA"/>
</dbReference>
<gene>
    <name evidence="11" type="ORF">C1SCF055_LOCUS20633</name>
</gene>
<evidence type="ECO:0000256" key="1">
    <source>
        <dbReference type="ARBA" id="ARBA00004141"/>
    </source>
</evidence>
<evidence type="ECO:0000313" key="12">
    <source>
        <dbReference type="EMBL" id="CAL1147312.1"/>
    </source>
</evidence>
<dbReference type="Gene3D" id="2.60.120.10">
    <property type="entry name" value="Jelly Rolls"/>
    <property type="match status" value="1"/>
</dbReference>
<dbReference type="EMBL" id="CAMXCT030001891">
    <property type="protein sequence ID" value="CAL4781249.1"/>
    <property type="molecule type" value="Genomic_DNA"/>
</dbReference>
<keyword evidence="3 9" id="KW-0812">Transmembrane</keyword>
<dbReference type="GO" id="GO:0042391">
    <property type="term" value="P:regulation of membrane potential"/>
    <property type="evidence" value="ECO:0007669"/>
    <property type="project" value="TreeGrafter"/>
</dbReference>
<dbReference type="InterPro" id="IPR000595">
    <property type="entry name" value="cNMP-bd_dom"/>
</dbReference>
<evidence type="ECO:0000259" key="10">
    <source>
        <dbReference type="Pfam" id="PF00520"/>
    </source>
</evidence>
<evidence type="ECO:0000256" key="4">
    <source>
        <dbReference type="ARBA" id="ARBA00022989"/>
    </source>
</evidence>
<feature type="transmembrane region" description="Helical" evidence="9">
    <location>
        <begin position="474"/>
        <end position="496"/>
    </location>
</feature>
<feature type="transmembrane region" description="Helical" evidence="9">
    <location>
        <begin position="291"/>
        <end position="310"/>
    </location>
</feature>
<dbReference type="Pfam" id="PF00520">
    <property type="entry name" value="Ion_trans"/>
    <property type="match status" value="1"/>
</dbReference>
<dbReference type="PANTHER" id="PTHR10217">
    <property type="entry name" value="VOLTAGE AND LIGAND GATED POTASSIUM CHANNEL"/>
    <property type="match status" value="1"/>
</dbReference>
<dbReference type="EMBL" id="CAMXCT020001891">
    <property type="protein sequence ID" value="CAL1147312.1"/>
    <property type="molecule type" value="Genomic_DNA"/>
</dbReference>
<evidence type="ECO:0000256" key="6">
    <source>
        <dbReference type="ARBA" id="ARBA00023136"/>
    </source>
</evidence>